<feature type="transmembrane region" description="Helical" evidence="7">
    <location>
        <begin position="115"/>
        <end position="137"/>
    </location>
</feature>
<gene>
    <name evidence="9" type="ordered locus">Spica_2452</name>
</gene>
<dbReference type="AlphaFoldDB" id="F8F4B3"/>
<feature type="domain" description="ABC transmembrane type-1" evidence="8">
    <location>
        <begin position="77"/>
        <end position="271"/>
    </location>
</feature>
<evidence type="ECO:0000256" key="1">
    <source>
        <dbReference type="ARBA" id="ARBA00004651"/>
    </source>
</evidence>
<keyword evidence="10" id="KW-1185">Reference proteome</keyword>
<dbReference type="OrthoDB" id="356811at2"/>
<keyword evidence="5 7" id="KW-1133">Transmembrane helix</keyword>
<dbReference type="Proteomes" id="UP000000503">
    <property type="component" value="Chromosome"/>
</dbReference>
<name>F8F4B3_GRAC1</name>
<sequence>MKHGFLHNKHYINRDVFRICNGCFMAILLVLMLIPILKVLSDSLDRSAVYGLNLLPRNPSLEAYRVIISNKNLYRPLLISLFTTVSGTFLGLVITTLAAYVLIQKDLIGRGFFSRFIFITMIFNGGLVPTFLVLKNLGMTNTLWAVLLPASVNAFNIFLMKNFFDQIPVSLFESAEIDGASPPQVFFRIVLPLSGAALASIGLFFAVQYWNEFFAYVMYVSKPDLYNFQVKLRELILNEQNLNDPTIIGYGNMVKNASVVVTIVPFLFIYPYAQRYFIQGVTVGSIKE</sequence>
<feature type="transmembrane region" description="Helical" evidence="7">
    <location>
        <begin position="143"/>
        <end position="164"/>
    </location>
</feature>
<evidence type="ECO:0000256" key="2">
    <source>
        <dbReference type="ARBA" id="ARBA00022448"/>
    </source>
</evidence>
<feature type="transmembrane region" description="Helical" evidence="7">
    <location>
        <begin position="77"/>
        <end position="103"/>
    </location>
</feature>
<evidence type="ECO:0000256" key="3">
    <source>
        <dbReference type="ARBA" id="ARBA00022475"/>
    </source>
</evidence>
<feature type="transmembrane region" description="Helical" evidence="7">
    <location>
        <begin position="247"/>
        <end position="270"/>
    </location>
</feature>
<dbReference type="Pfam" id="PF00528">
    <property type="entry name" value="BPD_transp_1"/>
    <property type="match status" value="1"/>
</dbReference>
<dbReference type="PROSITE" id="PS50928">
    <property type="entry name" value="ABC_TM1"/>
    <property type="match status" value="1"/>
</dbReference>
<evidence type="ECO:0000256" key="6">
    <source>
        <dbReference type="ARBA" id="ARBA00023136"/>
    </source>
</evidence>
<dbReference type="PANTHER" id="PTHR43744:SF9">
    <property type="entry name" value="POLYGALACTURONAN_RHAMNOGALACTURONAN TRANSPORT SYSTEM PERMEASE PROTEIN YTCP"/>
    <property type="match status" value="1"/>
</dbReference>
<evidence type="ECO:0000256" key="7">
    <source>
        <dbReference type="RuleBase" id="RU363032"/>
    </source>
</evidence>
<feature type="transmembrane region" description="Helical" evidence="7">
    <location>
        <begin position="185"/>
        <end position="210"/>
    </location>
</feature>
<evidence type="ECO:0000313" key="9">
    <source>
        <dbReference type="EMBL" id="AEJ20560.1"/>
    </source>
</evidence>
<comment type="similarity">
    <text evidence="7">Belongs to the binding-protein-dependent transport system permease family.</text>
</comment>
<dbReference type="GO" id="GO:0055085">
    <property type="term" value="P:transmembrane transport"/>
    <property type="evidence" value="ECO:0007669"/>
    <property type="project" value="InterPro"/>
</dbReference>
<evidence type="ECO:0000256" key="4">
    <source>
        <dbReference type="ARBA" id="ARBA00022692"/>
    </source>
</evidence>
<keyword evidence="3" id="KW-1003">Cell membrane</keyword>
<keyword evidence="4 7" id="KW-0812">Transmembrane</keyword>
<organism evidence="9 10">
    <name type="scientific">Gracilinema caldarium (strain ATCC 51460 / DSM 7334 / H1)</name>
    <name type="common">Treponema caldarium</name>
    <dbReference type="NCBI Taxonomy" id="744872"/>
    <lineage>
        <taxon>Bacteria</taxon>
        <taxon>Pseudomonadati</taxon>
        <taxon>Spirochaetota</taxon>
        <taxon>Spirochaetia</taxon>
        <taxon>Spirochaetales</taxon>
        <taxon>Breznakiellaceae</taxon>
        <taxon>Gracilinema</taxon>
    </lineage>
</organism>
<dbReference type="InterPro" id="IPR000515">
    <property type="entry name" value="MetI-like"/>
</dbReference>
<keyword evidence="2 7" id="KW-0813">Transport</keyword>
<protein>
    <submittedName>
        <fullName evidence="9">ABC-type transporter, integral membrane subunit</fullName>
    </submittedName>
</protein>
<evidence type="ECO:0000313" key="10">
    <source>
        <dbReference type="Proteomes" id="UP000000503"/>
    </source>
</evidence>
<comment type="subcellular location">
    <subcellularLocation>
        <location evidence="1 7">Cell membrane</location>
        <topology evidence="1 7">Multi-pass membrane protein</topology>
    </subcellularLocation>
</comment>
<accession>F8F4B3</accession>
<dbReference type="SUPFAM" id="SSF161098">
    <property type="entry name" value="MetI-like"/>
    <property type="match status" value="1"/>
</dbReference>
<dbReference type="InterPro" id="IPR035906">
    <property type="entry name" value="MetI-like_sf"/>
</dbReference>
<proteinExistence type="inferred from homology"/>
<evidence type="ECO:0000256" key="5">
    <source>
        <dbReference type="ARBA" id="ARBA00022989"/>
    </source>
</evidence>
<dbReference type="EMBL" id="CP002868">
    <property type="protein sequence ID" value="AEJ20560.1"/>
    <property type="molecule type" value="Genomic_DNA"/>
</dbReference>
<dbReference type="Gene3D" id="1.10.3720.10">
    <property type="entry name" value="MetI-like"/>
    <property type="match status" value="1"/>
</dbReference>
<dbReference type="KEGG" id="scd:Spica_2452"/>
<dbReference type="CDD" id="cd06261">
    <property type="entry name" value="TM_PBP2"/>
    <property type="match status" value="1"/>
</dbReference>
<dbReference type="HOGENOM" id="CLU_016047_1_0_12"/>
<evidence type="ECO:0000259" key="8">
    <source>
        <dbReference type="PROSITE" id="PS50928"/>
    </source>
</evidence>
<keyword evidence="6 7" id="KW-0472">Membrane</keyword>
<reference evidence="10" key="1">
    <citation type="journal article" date="2013" name="Stand. Genomic Sci.">
        <title>Genome sequence of the thermophilic fresh-water bacterium Spirochaeta caldaria type strain (H1(T)), reclassification of Spirochaeta caldaria, Spirochaeta stenostrepta, and Spirochaeta zuelzerae in the genus Treponema as Treponema caldaria comb. nov., Treponema stenostrepta comb. nov., and Treponema zuelzerae comb. nov., and emendation of the genus Treponema.</title>
        <authorList>
            <person name="Abt B."/>
            <person name="Goker M."/>
            <person name="Scheuner C."/>
            <person name="Han C."/>
            <person name="Lu M."/>
            <person name="Misra M."/>
            <person name="Lapidus A."/>
            <person name="Nolan M."/>
            <person name="Lucas S."/>
            <person name="Hammon N."/>
            <person name="Deshpande S."/>
            <person name="Cheng J.F."/>
            <person name="Tapia R."/>
            <person name="Goodwin L.A."/>
            <person name="Pitluck S."/>
            <person name="Liolios K."/>
            <person name="Pagani I."/>
            <person name="Ivanova N."/>
            <person name="Mavromatis K."/>
            <person name="Mikhailova N."/>
            <person name="Huntemann M."/>
            <person name="Pati A."/>
            <person name="Chen A."/>
            <person name="Palaniappan K."/>
            <person name="Land M."/>
            <person name="Hauser L."/>
            <person name="Jeffries C.D."/>
            <person name="Rohde M."/>
            <person name="Spring S."/>
            <person name="Gronow S."/>
            <person name="Detter J.C."/>
            <person name="Bristow J."/>
            <person name="Eisen J.A."/>
            <person name="Markowitz V."/>
            <person name="Hugenholtz P."/>
            <person name="Kyrpides N.C."/>
            <person name="Woyke T."/>
            <person name="Klenk H.P."/>
        </authorList>
    </citation>
    <scope>NUCLEOTIDE SEQUENCE</scope>
    <source>
        <strain evidence="10">ATCC 51460 / DSM 7334 / H1</strain>
    </source>
</reference>
<feature type="transmembrane region" description="Helical" evidence="7">
    <location>
        <begin position="16"/>
        <end position="37"/>
    </location>
</feature>
<dbReference type="PANTHER" id="PTHR43744">
    <property type="entry name" value="ABC TRANSPORTER PERMEASE PROTEIN MG189-RELATED-RELATED"/>
    <property type="match status" value="1"/>
</dbReference>
<dbReference type="eggNOG" id="COG0395">
    <property type="taxonomic scope" value="Bacteria"/>
</dbReference>
<dbReference type="STRING" id="744872.Spica_2452"/>
<dbReference type="GO" id="GO:0005886">
    <property type="term" value="C:plasma membrane"/>
    <property type="evidence" value="ECO:0007669"/>
    <property type="project" value="UniProtKB-SubCell"/>
</dbReference>